<dbReference type="Gene3D" id="3.40.50.300">
    <property type="entry name" value="P-loop containing nucleotide triphosphate hydrolases"/>
    <property type="match status" value="1"/>
</dbReference>
<name>A0A0B6D2C4_9GAMM</name>
<keyword evidence="2" id="KW-0533">Nickel</keyword>
<comment type="similarity">
    <text evidence="1">Belongs to the SIMIBI class G3E GTPase family. HypB/HupM subfamily.</text>
</comment>
<evidence type="ECO:0000256" key="4">
    <source>
        <dbReference type="ARBA" id="ARBA00022741"/>
    </source>
</evidence>
<dbReference type="SUPFAM" id="SSF52540">
    <property type="entry name" value="P-loop containing nucleoside triphosphate hydrolases"/>
    <property type="match status" value="1"/>
</dbReference>
<evidence type="ECO:0000256" key="2">
    <source>
        <dbReference type="ARBA" id="ARBA00022596"/>
    </source>
</evidence>
<evidence type="ECO:0000256" key="8">
    <source>
        <dbReference type="ARBA" id="ARBA00035238"/>
    </source>
</evidence>
<sequence length="235" mass="25860">MCTTCGCGTDSNHHHHHHGHEGDAVKLEKAILEANDQYAQQNRDVLAKGNNIALNFVSSPGSGKTSLLERTIKELGGSHPIAVVEGDQHTDLDAERIRKAGATAYQINTGKACHLDAHMVGHAFEHLGEIKDGFVMIENVGNLICPAIFDLGEKHRVAVISTTEGADKPLKYPDMFYYADVVVINKIDLSPYVDFDIQECIANIKKIRSDVKIFELSVKTGVGFNSWLDWLRGLK</sequence>
<dbReference type="PIRSF" id="PIRSF005624">
    <property type="entry name" value="Ni-bind_GTPase"/>
    <property type="match status" value="1"/>
</dbReference>
<keyword evidence="6" id="KW-0862">Zinc</keyword>
<keyword evidence="3" id="KW-0479">Metal-binding</keyword>
<organism evidence="11 12">
    <name type="scientific">Francisella philomiragia</name>
    <dbReference type="NCBI Taxonomy" id="28110"/>
    <lineage>
        <taxon>Bacteria</taxon>
        <taxon>Pseudomonadati</taxon>
        <taxon>Pseudomonadota</taxon>
        <taxon>Gammaproteobacteria</taxon>
        <taxon>Thiotrichales</taxon>
        <taxon>Francisellaceae</taxon>
        <taxon>Francisella</taxon>
    </lineage>
</organism>
<dbReference type="Proteomes" id="UP000031830">
    <property type="component" value="Chromosome"/>
</dbReference>
<dbReference type="Pfam" id="PF02492">
    <property type="entry name" value="cobW"/>
    <property type="match status" value="1"/>
</dbReference>
<evidence type="ECO:0000256" key="6">
    <source>
        <dbReference type="ARBA" id="ARBA00022833"/>
    </source>
</evidence>
<dbReference type="EMBL" id="CP009440">
    <property type="protein sequence ID" value="AJI53001.1"/>
    <property type="molecule type" value="Genomic_DNA"/>
</dbReference>
<evidence type="ECO:0000256" key="1">
    <source>
        <dbReference type="ARBA" id="ARBA00006211"/>
    </source>
</evidence>
<keyword evidence="4" id="KW-0547">Nucleotide-binding</keyword>
<dbReference type="NCBIfam" id="TIGR00073">
    <property type="entry name" value="hypB"/>
    <property type="match status" value="1"/>
</dbReference>
<dbReference type="AlphaFoldDB" id="A0A0B6D2C4"/>
<evidence type="ECO:0000313" key="11">
    <source>
        <dbReference type="EMBL" id="AJI53001.1"/>
    </source>
</evidence>
<evidence type="ECO:0000313" key="12">
    <source>
        <dbReference type="Proteomes" id="UP000031830"/>
    </source>
</evidence>
<reference evidence="11 12" key="1">
    <citation type="journal article" date="2015" name="Genome Announc.">
        <title>Genome sequencing of 18 francisella strains to aid in assay development and testing.</title>
        <authorList>
            <person name="Johnson S.L."/>
            <person name="Daligault H.E."/>
            <person name="Davenport K.W."/>
            <person name="Coyne S.R."/>
            <person name="Frey K.G."/>
            <person name="Koroleva G.I."/>
            <person name="Broomall S.M."/>
            <person name="Bishop-Lilly K.A."/>
            <person name="Bruce D.C."/>
            <person name="Chertkov O."/>
            <person name="Freitas T."/>
            <person name="Jaissle J."/>
            <person name="Ladner J.T."/>
            <person name="Rosenzweig C.N."/>
            <person name="Gibbons H.S."/>
            <person name="Palacios G.F."/>
            <person name="Redden C.L."/>
            <person name="Xu Y."/>
            <person name="Minogue T.D."/>
            <person name="Chain P.S."/>
        </authorList>
    </citation>
    <scope>NUCLEOTIDE SEQUENCE [LARGE SCALE GENOMIC DNA]</scope>
    <source>
        <strain evidence="11 12">GA01-2794</strain>
    </source>
</reference>
<dbReference type="PANTHER" id="PTHR30134:SF2">
    <property type="entry name" value="HYDROGENASE MATURATION FACTOR HYPB"/>
    <property type="match status" value="1"/>
</dbReference>
<dbReference type="GO" id="GO:0005525">
    <property type="term" value="F:GTP binding"/>
    <property type="evidence" value="ECO:0007669"/>
    <property type="project" value="UniProtKB-KW"/>
</dbReference>
<dbReference type="RefSeq" id="WP_044527044.1">
    <property type="nucleotide sequence ID" value="NZ_CP009440.1"/>
</dbReference>
<accession>A0A0B6D2C4</accession>
<gene>
    <name evidence="11" type="primary">hypB</name>
    <name evidence="11" type="ORF">LA55_2056</name>
</gene>
<dbReference type="GO" id="GO:0051604">
    <property type="term" value="P:protein maturation"/>
    <property type="evidence" value="ECO:0007669"/>
    <property type="project" value="InterPro"/>
</dbReference>
<dbReference type="KEGG" id="fpz:LA55_2056"/>
<dbReference type="OrthoDB" id="9802035at2"/>
<dbReference type="PANTHER" id="PTHR30134">
    <property type="entry name" value="HYDROGENASE PROTEIN ASSEMBLY PROTEIN, NICKEL CHAPERONE"/>
    <property type="match status" value="1"/>
</dbReference>
<dbReference type="GO" id="GO:0008270">
    <property type="term" value="F:zinc ion binding"/>
    <property type="evidence" value="ECO:0007669"/>
    <property type="project" value="TreeGrafter"/>
</dbReference>
<dbReference type="InterPro" id="IPR027417">
    <property type="entry name" value="P-loop_NTPase"/>
</dbReference>
<proteinExistence type="inferred from homology"/>
<evidence type="ECO:0000256" key="3">
    <source>
        <dbReference type="ARBA" id="ARBA00022723"/>
    </source>
</evidence>
<evidence type="ECO:0000256" key="7">
    <source>
        <dbReference type="ARBA" id="ARBA00023134"/>
    </source>
</evidence>
<evidence type="ECO:0000256" key="5">
    <source>
        <dbReference type="ARBA" id="ARBA00022801"/>
    </source>
</evidence>
<dbReference type="STRING" id="28110.KU46_487"/>
<evidence type="ECO:0000259" key="10">
    <source>
        <dbReference type="Pfam" id="PF02492"/>
    </source>
</evidence>
<protein>
    <recommendedName>
        <fullName evidence="8">Hydrogenase maturation factor HypB</fullName>
    </recommendedName>
</protein>
<dbReference type="InterPro" id="IPR003495">
    <property type="entry name" value="CobW/HypB/UreG_nucleotide-bd"/>
</dbReference>
<feature type="region of interest" description="Disordered" evidence="9">
    <location>
        <begin position="1"/>
        <end position="21"/>
    </location>
</feature>
<keyword evidence="5" id="KW-0378">Hydrolase</keyword>
<evidence type="ECO:0000256" key="9">
    <source>
        <dbReference type="SAM" id="MobiDB-lite"/>
    </source>
</evidence>
<keyword evidence="7" id="KW-0342">GTP-binding</keyword>
<dbReference type="GO" id="GO:0003924">
    <property type="term" value="F:GTPase activity"/>
    <property type="evidence" value="ECO:0007669"/>
    <property type="project" value="InterPro"/>
</dbReference>
<dbReference type="GO" id="GO:0016151">
    <property type="term" value="F:nickel cation binding"/>
    <property type="evidence" value="ECO:0007669"/>
    <property type="project" value="InterPro"/>
</dbReference>
<dbReference type="InterPro" id="IPR004392">
    <property type="entry name" value="Hyd_mat_HypB"/>
</dbReference>
<dbReference type="CDD" id="cd05390">
    <property type="entry name" value="HypB"/>
    <property type="match status" value="1"/>
</dbReference>
<feature type="domain" description="CobW/HypB/UreG nucleotide-binding" evidence="10">
    <location>
        <begin position="57"/>
        <end position="214"/>
    </location>
</feature>